<dbReference type="RefSeq" id="WP_066664048.1">
    <property type="nucleotide sequence ID" value="NZ_CP011402.1"/>
</dbReference>
<keyword evidence="6" id="KW-0408">Iron</keyword>
<dbReference type="OrthoDB" id="9808002at2"/>
<sequence>MPQQIIYLDHAAATPMDPRVRAAMAPFETELFFNPSSPYAPAVSVRNAYEQARADLAHAIGGKPADIIITAGATESINLAFTCLDNPDGSASDAHVITTAIEHASVLASAKAHDHTLVGVTPTGRVLPAEIETAIKPTTRLVSVGLANNELGTIQPIRTIAEIVRAERLRRLQAGDATPLFLHCDASQGAGQTNINISSLGVDMLTCNAGKIYGPKQVGLLWAQPDVVLHALVHGGGQERNLRSGTENVAGAVGFARALTLAVEDRKFEAERLQVLRDGLQRYLTREFPQAVVSGHKKHRLPGHLHISFPGIDAERIVFLLEEKNVLVGTGAACAANKDTRSHVLEAIGMDPQLADGSLRLTLGHLSTRENTVVAAQLISAAIHSEYERMAR</sequence>
<keyword evidence="5" id="KW-0663">Pyridoxal phosphate</keyword>
<organism evidence="10 11">
    <name type="scientific">Denitrobacterium detoxificans</name>
    <dbReference type="NCBI Taxonomy" id="79604"/>
    <lineage>
        <taxon>Bacteria</taxon>
        <taxon>Bacillati</taxon>
        <taxon>Actinomycetota</taxon>
        <taxon>Coriobacteriia</taxon>
        <taxon>Eggerthellales</taxon>
        <taxon>Eggerthellaceae</taxon>
        <taxon>Denitrobacterium</taxon>
    </lineage>
</organism>
<comment type="catalytic activity">
    <reaction evidence="8">
        <text>(sulfur carrier)-H + L-cysteine = (sulfur carrier)-SH + L-alanine</text>
        <dbReference type="Rhea" id="RHEA:43892"/>
        <dbReference type="Rhea" id="RHEA-COMP:14737"/>
        <dbReference type="Rhea" id="RHEA-COMP:14739"/>
        <dbReference type="ChEBI" id="CHEBI:29917"/>
        <dbReference type="ChEBI" id="CHEBI:35235"/>
        <dbReference type="ChEBI" id="CHEBI:57972"/>
        <dbReference type="ChEBI" id="CHEBI:64428"/>
        <dbReference type="EC" id="2.8.1.7"/>
    </reaction>
</comment>
<comment type="similarity">
    <text evidence="2">Belongs to the class-V pyridoxal-phosphate-dependent aminotransferase family. NifS/IscS subfamily.</text>
</comment>
<dbReference type="GO" id="GO:0051536">
    <property type="term" value="F:iron-sulfur cluster binding"/>
    <property type="evidence" value="ECO:0007669"/>
    <property type="project" value="UniProtKB-KW"/>
</dbReference>
<dbReference type="PANTHER" id="PTHR11601">
    <property type="entry name" value="CYSTEINE DESULFURYLASE FAMILY MEMBER"/>
    <property type="match status" value="1"/>
</dbReference>
<feature type="domain" description="Aminotransferase class V" evidence="9">
    <location>
        <begin position="6"/>
        <end position="371"/>
    </location>
</feature>
<dbReference type="Proteomes" id="UP000182975">
    <property type="component" value="Unassembled WGS sequence"/>
</dbReference>
<keyword evidence="11" id="KW-1185">Reference proteome</keyword>
<dbReference type="InterPro" id="IPR000192">
    <property type="entry name" value="Aminotrans_V_dom"/>
</dbReference>
<protein>
    <submittedName>
        <fullName evidence="10">Cysteine desulfurase</fullName>
    </submittedName>
</protein>
<dbReference type="Pfam" id="PF00266">
    <property type="entry name" value="Aminotran_5"/>
    <property type="match status" value="1"/>
</dbReference>
<dbReference type="SUPFAM" id="SSF53383">
    <property type="entry name" value="PLP-dependent transferases"/>
    <property type="match status" value="1"/>
</dbReference>
<dbReference type="AlphaFoldDB" id="A0A172RZM3"/>
<dbReference type="Gene3D" id="3.40.640.10">
    <property type="entry name" value="Type I PLP-dependent aspartate aminotransferase-like (Major domain)"/>
    <property type="match status" value="1"/>
</dbReference>
<dbReference type="GO" id="GO:0046872">
    <property type="term" value="F:metal ion binding"/>
    <property type="evidence" value="ECO:0007669"/>
    <property type="project" value="UniProtKB-KW"/>
</dbReference>
<keyword evidence="3" id="KW-0808">Transferase</keyword>
<dbReference type="GO" id="GO:0031071">
    <property type="term" value="F:cysteine desulfurase activity"/>
    <property type="evidence" value="ECO:0007669"/>
    <property type="project" value="UniProtKB-EC"/>
</dbReference>
<proteinExistence type="inferred from homology"/>
<evidence type="ECO:0000256" key="6">
    <source>
        <dbReference type="ARBA" id="ARBA00023004"/>
    </source>
</evidence>
<dbReference type="PIRSF" id="PIRSF005572">
    <property type="entry name" value="NifS"/>
    <property type="match status" value="1"/>
</dbReference>
<dbReference type="KEGG" id="ddt:AAY81_08685"/>
<dbReference type="EMBL" id="FOEC01000002">
    <property type="protein sequence ID" value="SEO55765.1"/>
    <property type="molecule type" value="Genomic_DNA"/>
</dbReference>
<evidence type="ECO:0000313" key="11">
    <source>
        <dbReference type="Proteomes" id="UP000182975"/>
    </source>
</evidence>
<dbReference type="InterPro" id="IPR015422">
    <property type="entry name" value="PyrdxlP-dep_Trfase_small"/>
</dbReference>
<dbReference type="Gene3D" id="1.10.260.50">
    <property type="match status" value="1"/>
</dbReference>
<comment type="cofactor">
    <cofactor evidence="1">
        <name>pyridoxal 5'-phosphate</name>
        <dbReference type="ChEBI" id="CHEBI:597326"/>
    </cofactor>
</comment>
<dbReference type="Gene3D" id="3.90.1150.10">
    <property type="entry name" value="Aspartate Aminotransferase, domain 1"/>
    <property type="match status" value="1"/>
</dbReference>
<evidence type="ECO:0000256" key="8">
    <source>
        <dbReference type="ARBA" id="ARBA00050776"/>
    </source>
</evidence>
<dbReference type="InterPro" id="IPR015421">
    <property type="entry name" value="PyrdxlP-dep_Trfase_major"/>
</dbReference>
<dbReference type="STRING" id="79604.AAY81_08685"/>
<accession>A0A172RZM3</accession>
<name>A0A172RZM3_9ACTN</name>
<evidence type="ECO:0000259" key="9">
    <source>
        <dbReference type="Pfam" id="PF00266"/>
    </source>
</evidence>
<reference evidence="11" key="1">
    <citation type="submission" date="2016-10" db="EMBL/GenBank/DDBJ databases">
        <authorList>
            <person name="Varghese N."/>
        </authorList>
    </citation>
    <scope>NUCLEOTIDE SEQUENCE [LARGE SCALE GENOMIC DNA]</scope>
    <source>
        <strain evidence="11">DSM 21843</strain>
    </source>
</reference>
<keyword evidence="4" id="KW-0479">Metal-binding</keyword>
<dbReference type="PANTHER" id="PTHR11601:SF34">
    <property type="entry name" value="CYSTEINE DESULFURASE"/>
    <property type="match status" value="1"/>
</dbReference>
<evidence type="ECO:0000256" key="3">
    <source>
        <dbReference type="ARBA" id="ARBA00022679"/>
    </source>
</evidence>
<dbReference type="PATRIC" id="fig|79604.3.peg.1744"/>
<gene>
    <name evidence="10" type="ORF">SAMN02910314_00554</name>
</gene>
<evidence type="ECO:0000313" key="10">
    <source>
        <dbReference type="EMBL" id="SEO55765.1"/>
    </source>
</evidence>
<dbReference type="InterPro" id="IPR016454">
    <property type="entry name" value="Cysteine_dSase"/>
</dbReference>
<evidence type="ECO:0000256" key="5">
    <source>
        <dbReference type="ARBA" id="ARBA00022898"/>
    </source>
</evidence>
<keyword evidence="7" id="KW-0411">Iron-sulfur</keyword>
<evidence type="ECO:0000256" key="2">
    <source>
        <dbReference type="ARBA" id="ARBA00006490"/>
    </source>
</evidence>
<evidence type="ECO:0000256" key="7">
    <source>
        <dbReference type="ARBA" id="ARBA00023014"/>
    </source>
</evidence>
<dbReference type="InterPro" id="IPR015424">
    <property type="entry name" value="PyrdxlP-dep_Trfase"/>
</dbReference>
<evidence type="ECO:0000256" key="1">
    <source>
        <dbReference type="ARBA" id="ARBA00001933"/>
    </source>
</evidence>
<evidence type="ECO:0000256" key="4">
    <source>
        <dbReference type="ARBA" id="ARBA00022723"/>
    </source>
</evidence>